<feature type="transmembrane region" description="Helical" evidence="1">
    <location>
        <begin position="303"/>
        <end position="324"/>
    </location>
</feature>
<feature type="transmembrane region" description="Helical" evidence="1">
    <location>
        <begin position="167"/>
        <end position="194"/>
    </location>
</feature>
<name>A0A0L8ALC7_9BACT</name>
<feature type="transmembrane region" description="Helical" evidence="1">
    <location>
        <begin position="12"/>
        <end position="32"/>
    </location>
</feature>
<dbReference type="AlphaFoldDB" id="A0A0L8ALC7"/>
<comment type="caution">
    <text evidence="2">The sequence shown here is derived from an EMBL/GenBank/DDBJ whole genome shotgun (WGS) entry which is preliminary data.</text>
</comment>
<sequence>MLQFFRKNDPYLLLFIAAFLIITRVILLIIGLEESTILNSSYLLGTAFNENPGTVISNSISAGPLYTFFSGLLVLLFNSSVVASVIVSAILVFIQAVIFNTTLQRNAAFEDNTYLPGILYAIILSSSKEFLYLSPALMANTFLLLATDKILIHLKFRGSEENILTTGFLLGLGALCYAPYSIFLIFTILIYVVYSGTLVRRYFLMTYGFIFSFLIFWIYYLCFQQGAAFIGNYFSGLFRINVVDGTVLNNILLIFGLPLFLTVLSGAQSFQGAGLTNHQILIQRMMLWMLIFALVILRLDNQMTLLTVQTLAIPLTFFSSQFLLTRAKRWVADLVFLFLATSSITFLFTL</sequence>
<dbReference type="PATRIC" id="fig|1566026.4.peg.3658"/>
<feature type="transmembrane region" description="Helical" evidence="1">
    <location>
        <begin position="247"/>
        <end position="267"/>
    </location>
</feature>
<protein>
    <recommendedName>
        <fullName evidence="4">Glycosyltransferase RgtA/B/C/D-like domain-containing protein</fullName>
    </recommendedName>
</protein>
<evidence type="ECO:0000256" key="1">
    <source>
        <dbReference type="SAM" id="Phobius"/>
    </source>
</evidence>
<reference evidence="3" key="1">
    <citation type="submission" date="2014-11" db="EMBL/GenBank/DDBJ databases">
        <title>Genome sequencing of Roseivirga sp. D-25.</title>
        <authorList>
            <person name="Selvaratnam C."/>
            <person name="Thevarajoo S."/>
            <person name="Goh K.M."/>
            <person name="Eee R."/>
            <person name="Chan K.-G."/>
            <person name="Chong C.S."/>
        </authorList>
    </citation>
    <scope>NUCLEOTIDE SEQUENCE [LARGE SCALE GENOMIC DNA]</scope>
    <source>
        <strain evidence="3">D-25</strain>
    </source>
</reference>
<evidence type="ECO:0000313" key="3">
    <source>
        <dbReference type="Proteomes" id="UP000036908"/>
    </source>
</evidence>
<proteinExistence type="predicted"/>
<feature type="transmembrane region" description="Helical" evidence="1">
    <location>
        <begin position="279"/>
        <end position="297"/>
    </location>
</feature>
<organism evidence="2 3">
    <name type="scientific">Roseivirga seohaensis subsp. aquiponti</name>
    <dbReference type="NCBI Taxonomy" id="1566026"/>
    <lineage>
        <taxon>Bacteria</taxon>
        <taxon>Pseudomonadati</taxon>
        <taxon>Bacteroidota</taxon>
        <taxon>Cytophagia</taxon>
        <taxon>Cytophagales</taxon>
        <taxon>Roseivirgaceae</taxon>
        <taxon>Roseivirga</taxon>
    </lineage>
</organism>
<evidence type="ECO:0008006" key="4">
    <source>
        <dbReference type="Google" id="ProtNLM"/>
    </source>
</evidence>
<gene>
    <name evidence="2" type="ORF">OB69_09105</name>
</gene>
<dbReference type="EMBL" id="JSVA01000009">
    <property type="protein sequence ID" value="KOF02975.1"/>
    <property type="molecule type" value="Genomic_DNA"/>
</dbReference>
<keyword evidence="3" id="KW-1185">Reference proteome</keyword>
<keyword evidence="1" id="KW-1133">Transmembrane helix</keyword>
<keyword evidence="1" id="KW-0812">Transmembrane</keyword>
<feature type="transmembrane region" description="Helical" evidence="1">
    <location>
        <begin position="68"/>
        <end position="94"/>
    </location>
</feature>
<accession>A0A0L8ALC7</accession>
<evidence type="ECO:0000313" key="2">
    <source>
        <dbReference type="EMBL" id="KOF02975.1"/>
    </source>
</evidence>
<keyword evidence="1" id="KW-0472">Membrane</keyword>
<feature type="transmembrane region" description="Helical" evidence="1">
    <location>
        <begin position="206"/>
        <end position="227"/>
    </location>
</feature>
<feature type="transmembrane region" description="Helical" evidence="1">
    <location>
        <begin position="331"/>
        <end position="349"/>
    </location>
</feature>
<dbReference type="Proteomes" id="UP000036908">
    <property type="component" value="Unassembled WGS sequence"/>
</dbReference>